<dbReference type="GO" id="GO:0051604">
    <property type="term" value="P:protein maturation"/>
    <property type="evidence" value="ECO:0007669"/>
    <property type="project" value="UniProtKB-ARBA"/>
</dbReference>
<organism evidence="6 7">
    <name type="scientific">Laodelphax striatellus</name>
    <name type="common">Small brown planthopper</name>
    <name type="synonym">Delphax striatella</name>
    <dbReference type="NCBI Taxonomy" id="195883"/>
    <lineage>
        <taxon>Eukaryota</taxon>
        <taxon>Metazoa</taxon>
        <taxon>Ecdysozoa</taxon>
        <taxon>Arthropoda</taxon>
        <taxon>Hexapoda</taxon>
        <taxon>Insecta</taxon>
        <taxon>Pterygota</taxon>
        <taxon>Neoptera</taxon>
        <taxon>Paraneoptera</taxon>
        <taxon>Hemiptera</taxon>
        <taxon>Auchenorrhyncha</taxon>
        <taxon>Fulgoroidea</taxon>
        <taxon>Delphacidae</taxon>
        <taxon>Criomorphinae</taxon>
        <taxon>Laodelphax</taxon>
    </lineage>
</organism>
<feature type="domain" description="Caspase family p20" evidence="5">
    <location>
        <begin position="319"/>
        <end position="457"/>
    </location>
</feature>
<dbReference type="Proteomes" id="UP000291343">
    <property type="component" value="Unassembled WGS sequence"/>
</dbReference>
<evidence type="ECO:0000259" key="4">
    <source>
        <dbReference type="PROSITE" id="PS50207"/>
    </source>
</evidence>
<dbReference type="InterPro" id="IPR015917">
    <property type="entry name" value="Pept_C14A"/>
</dbReference>
<dbReference type="OrthoDB" id="6044770at2759"/>
<evidence type="ECO:0000256" key="1">
    <source>
        <dbReference type="ARBA" id="ARBA00010134"/>
    </source>
</evidence>
<dbReference type="InterPro" id="IPR011600">
    <property type="entry name" value="Pept_C14_caspase"/>
</dbReference>
<dbReference type="InterPro" id="IPR001309">
    <property type="entry name" value="Pept_C14_p20"/>
</dbReference>
<dbReference type="EMBL" id="QKKF02023962">
    <property type="protein sequence ID" value="RZF37528.1"/>
    <property type="molecule type" value="Genomic_DNA"/>
</dbReference>
<evidence type="ECO:0000256" key="2">
    <source>
        <dbReference type="ARBA" id="ARBA00022703"/>
    </source>
</evidence>
<dbReference type="SMR" id="A0A482WVN5"/>
<evidence type="ECO:0000256" key="3">
    <source>
        <dbReference type="RuleBase" id="RU003971"/>
    </source>
</evidence>
<dbReference type="STRING" id="195883.A0A482WVN5"/>
<keyword evidence="2" id="KW-0053">Apoptosis</keyword>
<dbReference type="SMART" id="SM00115">
    <property type="entry name" value="CASc"/>
    <property type="match status" value="1"/>
</dbReference>
<gene>
    <name evidence="6" type="ORF">LSTR_LSTR008566</name>
</gene>
<dbReference type="PRINTS" id="PR00376">
    <property type="entry name" value="IL1BCENZYME"/>
</dbReference>
<dbReference type="InParanoid" id="A0A482WVN5"/>
<dbReference type="GO" id="GO:0004197">
    <property type="term" value="F:cysteine-type endopeptidase activity"/>
    <property type="evidence" value="ECO:0007669"/>
    <property type="project" value="InterPro"/>
</dbReference>
<feature type="domain" description="Caspase family p10" evidence="4">
    <location>
        <begin position="492"/>
        <end position="587"/>
    </location>
</feature>
<evidence type="ECO:0008006" key="8">
    <source>
        <dbReference type="Google" id="ProtNLM"/>
    </source>
</evidence>
<dbReference type="GO" id="GO:0043067">
    <property type="term" value="P:regulation of programmed cell death"/>
    <property type="evidence" value="ECO:0007669"/>
    <property type="project" value="UniProtKB-ARBA"/>
</dbReference>
<name>A0A482WVN5_LAOST</name>
<dbReference type="PANTHER" id="PTHR48169">
    <property type="entry name" value="DED DOMAIN-CONTAINING PROTEIN"/>
    <property type="match status" value="1"/>
</dbReference>
<dbReference type="GO" id="GO:0006508">
    <property type="term" value="P:proteolysis"/>
    <property type="evidence" value="ECO:0007669"/>
    <property type="project" value="InterPro"/>
</dbReference>
<dbReference type="GO" id="GO:0005737">
    <property type="term" value="C:cytoplasm"/>
    <property type="evidence" value="ECO:0007669"/>
    <property type="project" value="UniProtKB-ARBA"/>
</dbReference>
<dbReference type="PROSITE" id="PS50207">
    <property type="entry name" value="CASPASE_P10"/>
    <property type="match status" value="1"/>
</dbReference>
<dbReference type="GO" id="GO:0006915">
    <property type="term" value="P:apoptotic process"/>
    <property type="evidence" value="ECO:0007669"/>
    <property type="project" value="UniProtKB-KW"/>
</dbReference>
<reference evidence="6 7" key="1">
    <citation type="journal article" date="2017" name="Gigascience">
        <title>Genome sequence of the small brown planthopper, Laodelphax striatellus.</title>
        <authorList>
            <person name="Zhu J."/>
            <person name="Jiang F."/>
            <person name="Wang X."/>
            <person name="Yang P."/>
            <person name="Bao Y."/>
            <person name="Zhao W."/>
            <person name="Wang W."/>
            <person name="Lu H."/>
            <person name="Wang Q."/>
            <person name="Cui N."/>
            <person name="Li J."/>
            <person name="Chen X."/>
            <person name="Luo L."/>
            <person name="Yu J."/>
            <person name="Kang L."/>
            <person name="Cui F."/>
        </authorList>
    </citation>
    <scope>NUCLEOTIDE SEQUENCE [LARGE SCALE GENOMIC DNA]</scope>
    <source>
        <strain evidence="6">Lst14</strain>
    </source>
</reference>
<dbReference type="FunCoup" id="A0A482WVN5">
    <property type="interactions" value="264"/>
</dbReference>
<dbReference type="PANTHER" id="PTHR48169:SF7">
    <property type="entry name" value="CASPASE 10"/>
    <property type="match status" value="1"/>
</dbReference>
<dbReference type="Pfam" id="PF00656">
    <property type="entry name" value="Peptidase_C14"/>
    <property type="match status" value="1"/>
</dbReference>
<accession>A0A482WVN5</accession>
<comment type="similarity">
    <text evidence="1 3">Belongs to the peptidase C14A family.</text>
</comment>
<evidence type="ECO:0000313" key="7">
    <source>
        <dbReference type="Proteomes" id="UP000291343"/>
    </source>
</evidence>
<dbReference type="InterPro" id="IPR029030">
    <property type="entry name" value="Caspase-like_dom_sf"/>
</dbReference>
<protein>
    <recommendedName>
        <fullName evidence="8">Caspase-8</fullName>
    </recommendedName>
</protein>
<dbReference type="SUPFAM" id="SSF52129">
    <property type="entry name" value="Caspase-like"/>
    <property type="match status" value="1"/>
</dbReference>
<evidence type="ECO:0000259" key="5">
    <source>
        <dbReference type="PROSITE" id="PS50208"/>
    </source>
</evidence>
<sequence length="603" mass="69899">MDSYNRIEERNQKDLCAKLLQKYHNGEAESYGSVLFSQEKLAANINLDVIELLEKDMDYNDIVSLMFLVSEDKHSQYIFQRIIQFLKIKSENLESVNYSLISDWCLSNPKNWRLKIIEGLGIIECFNILSRLGYKKIDIVEYFQLDNTEFSVCVSLLKKELFIALSNSSVPKIVSLYKCLEEVDNYSTELLLQDSFTNNRKYFEFMLIYLSSESLIRFEEQPDLKFLINLLERANLLDLKEILESYVMKYNAKHSSSEHPKDVAFKSKVPPDYDKPYTKDSSRMNQVKEEDFELENTERLALAYDDSELNYYKIGNPEDLGICLIINQKNFIRLRERDPKFHRILSRNLLVDRHGTERDVERLQETFNHFKVSVIVENDVPHSMIGNCIKDTIDREFKQHHSVFFLVILSHGDQGVIYGVNSIPVKINSLVDAVLRSYAKLKNIPKVIIVQACQGNLPNPVLETDGGSCGEAIPTQPKYSDIDSNKKETNNEKTRTAYHDDLLMCFSTVSGYESYRHTREGSKYIQILCDNLMKYGPNDDFLSICTRVNNDLKKLYVPIKINESVLLPSTQVSETSSCLHKKLFLVEPWRAIPTCIDKQKNLK</sequence>
<dbReference type="Pfam" id="PF23725">
    <property type="entry name" value="Dredd_N"/>
    <property type="match status" value="1"/>
</dbReference>
<keyword evidence="7" id="KW-1185">Reference proteome</keyword>
<dbReference type="AlphaFoldDB" id="A0A482WVN5"/>
<evidence type="ECO:0000313" key="6">
    <source>
        <dbReference type="EMBL" id="RZF37528.1"/>
    </source>
</evidence>
<comment type="caution">
    <text evidence="6">The sequence shown here is derived from an EMBL/GenBank/DDBJ whole genome shotgun (WGS) entry which is preliminary data.</text>
</comment>
<dbReference type="Gene3D" id="3.40.50.1460">
    <property type="match status" value="1"/>
</dbReference>
<dbReference type="PROSITE" id="PS50208">
    <property type="entry name" value="CASPASE_P20"/>
    <property type="match status" value="1"/>
</dbReference>
<dbReference type="InterPro" id="IPR002138">
    <property type="entry name" value="Pept_C14_p10"/>
</dbReference>
<proteinExistence type="inferred from homology"/>
<dbReference type="InterPro" id="IPR056259">
    <property type="entry name" value="Dredd_N"/>
</dbReference>